<evidence type="ECO:0000259" key="6">
    <source>
        <dbReference type="PROSITE" id="PS51193"/>
    </source>
</evidence>
<evidence type="ECO:0000313" key="8">
    <source>
        <dbReference type="Proteomes" id="UP001359886"/>
    </source>
</evidence>
<feature type="region of interest" description="Disordered" evidence="5">
    <location>
        <begin position="1"/>
        <end position="23"/>
    </location>
</feature>
<keyword evidence="7" id="KW-0347">Helicase</keyword>
<dbReference type="RefSeq" id="WP_354696957.1">
    <property type="nucleotide sequence ID" value="NZ_JAZHOG010000016.1"/>
</dbReference>
<keyword evidence="8" id="KW-1185">Reference proteome</keyword>
<dbReference type="PANTHER" id="PTHR11472">
    <property type="entry name" value="DNA REPAIR DEAD HELICASE RAD3/XP-D SUBFAMILY MEMBER"/>
    <property type="match status" value="1"/>
</dbReference>
<keyword evidence="3" id="KW-0067">ATP-binding</keyword>
<reference evidence="7 8" key="1">
    <citation type="submission" date="2024-02" db="EMBL/GenBank/DDBJ databases">
        <title>A novel Wenzhouxiangellaceae bacterium, isolated from coastal sediments.</title>
        <authorList>
            <person name="Du Z.-J."/>
            <person name="Ye Y.-Q."/>
            <person name="Zhang X.-Y."/>
        </authorList>
    </citation>
    <scope>NUCLEOTIDE SEQUENCE [LARGE SCALE GENOMIC DNA]</scope>
    <source>
        <strain evidence="7 8">CH-27</strain>
    </source>
</reference>
<dbReference type="InterPro" id="IPR011545">
    <property type="entry name" value="DEAD/DEAH_box_helicase_dom"/>
</dbReference>
<feature type="domain" description="Helicase ATP-binding" evidence="6">
    <location>
        <begin position="25"/>
        <end position="307"/>
    </location>
</feature>
<dbReference type="InterPro" id="IPR006555">
    <property type="entry name" value="ATP-dep_Helicase_C"/>
</dbReference>
<dbReference type="Pfam" id="PF00270">
    <property type="entry name" value="DEAD"/>
    <property type="match status" value="1"/>
</dbReference>
<evidence type="ECO:0000256" key="5">
    <source>
        <dbReference type="SAM" id="MobiDB-lite"/>
    </source>
</evidence>
<dbReference type="AlphaFoldDB" id="A0AAW9RHG5"/>
<sequence length="650" mass="70812">MPSRGATEPGAVTGASSRALDQGGPFAGKLPGFAPRAEQIRMAAAVEAALQDPSALVIEAGTGIGKTLAYLVPTLQSGQRAIVSTGTKTLQDQLYFRDLPLVADALGVDIHSALLKGRSNYLCLHRMDLALHEGRLPGRTAVAELQAVREWSVQTADGDLSLTPVVTGDSGLMPLVTSTADNCLGSECPRFDDCFVARARREAQEADVVVVNHHLLFADMAIKQSGFGEVLPGAGVFVVDEAHLAPETAARFFSLSLSARQVEDACRDLIAECAGVSGALALLQEPVARTQQMLRELQVVMSDRPAERGPWQELMRSDEVRQGLQGLDTAVIELSRIAGSLEGRTRPLDHGIDRVRDLQAMFDRFDADADPAEVRWYERRGRGFALNITPLDVASTFGGFREQSEASWIFTSATLAVGGDFSHFTTRLGLDDAQTLLLDSPFDYPGNARVWLPESLPEPRDPSWMPRFLDIVVSLLDASRGRAFLLFTSHRALREAAEALEERVDFPLFVQGEQPRSLLLETFRDSGNGVLLGTSSFWEGVDVIGEALSLVVIDKLPFAAPDDPVMEARSDALRRAGGNPFVELYLPEAVIGLKQGAGRLIRDVNDRGVLVICDPRIRTRSYGRVFRESLPPMTPAEEQDEVEQFLRDKT</sequence>
<evidence type="ECO:0000256" key="4">
    <source>
        <dbReference type="ARBA" id="ARBA00038058"/>
    </source>
</evidence>
<dbReference type="GO" id="GO:0003676">
    <property type="term" value="F:nucleic acid binding"/>
    <property type="evidence" value="ECO:0007669"/>
    <property type="project" value="InterPro"/>
</dbReference>
<keyword evidence="2 7" id="KW-0378">Hydrolase</keyword>
<dbReference type="EC" id="3.6.4.12" evidence="7"/>
<dbReference type="EMBL" id="JAZHOG010000016">
    <property type="protein sequence ID" value="MEJ8569632.1"/>
    <property type="molecule type" value="Genomic_DNA"/>
</dbReference>
<evidence type="ECO:0000256" key="2">
    <source>
        <dbReference type="ARBA" id="ARBA00022801"/>
    </source>
</evidence>
<dbReference type="InterPro" id="IPR045028">
    <property type="entry name" value="DinG/Rad3-like"/>
</dbReference>
<dbReference type="GO" id="GO:0006281">
    <property type="term" value="P:DNA repair"/>
    <property type="evidence" value="ECO:0007669"/>
    <property type="project" value="TreeGrafter"/>
</dbReference>
<comment type="similarity">
    <text evidence="4">Belongs to the helicase family. DinG subfamily.</text>
</comment>
<dbReference type="SUPFAM" id="SSF52540">
    <property type="entry name" value="P-loop containing nucleoside triphosphate hydrolases"/>
    <property type="match status" value="2"/>
</dbReference>
<proteinExistence type="inferred from homology"/>
<dbReference type="GO" id="GO:0016818">
    <property type="term" value="F:hydrolase activity, acting on acid anhydrides, in phosphorus-containing anhydrides"/>
    <property type="evidence" value="ECO:0007669"/>
    <property type="project" value="InterPro"/>
</dbReference>
<comment type="caution">
    <text evidence="7">The sequence shown here is derived from an EMBL/GenBank/DDBJ whole genome shotgun (WGS) entry which is preliminary data.</text>
</comment>
<dbReference type="PROSITE" id="PS51193">
    <property type="entry name" value="HELICASE_ATP_BIND_2"/>
    <property type="match status" value="1"/>
</dbReference>
<dbReference type="Gene3D" id="3.40.50.300">
    <property type="entry name" value="P-loop containing nucleotide triphosphate hydrolases"/>
    <property type="match status" value="2"/>
</dbReference>
<dbReference type="SMART" id="SM00491">
    <property type="entry name" value="HELICc2"/>
    <property type="match status" value="1"/>
</dbReference>
<organism evidence="7 8">
    <name type="scientific">Elongatibacter sediminis</name>
    <dbReference type="NCBI Taxonomy" id="3119006"/>
    <lineage>
        <taxon>Bacteria</taxon>
        <taxon>Pseudomonadati</taxon>
        <taxon>Pseudomonadota</taxon>
        <taxon>Gammaproteobacteria</taxon>
        <taxon>Chromatiales</taxon>
        <taxon>Wenzhouxiangellaceae</taxon>
        <taxon>Elongatibacter</taxon>
    </lineage>
</organism>
<dbReference type="GO" id="GO:0003678">
    <property type="term" value="F:DNA helicase activity"/>
    <property type="evidence" value="ECO:0007669"/>
    <property type="project" value="UniProtKB-EC"/>
</dbReference>
<evidence type="ECO:0000313" key="7">
    <source>
        <dbReference type="EMBL" id="MEJ8569632.1"/>
    </source>
</evidence>
<keyword evidence="1" id="KW-0547">Nucleotide-binding</keyword>
<name>A0AAW9RHG5_9GAMM</name>
<dbReference type="InterPro" id="IPR027417">
    <property type="entry name" value="P-loop_NTPase"/>
</dbReference>
<dbReference type="InterPro" id="IPR014013">
    <property type="entry name" value="Helic_SF1/SF2_ATP-bd_DinG/Rad3"/>
</dbReference>
<dbReference type="GO" id="GO:0005524">
    <property type="term" value="F:ATP binding"/>
    <property type="evidence" value="ECO:0007669"/>
    <property type="project" value="UniProtKB-KW"/>
</dbReference>
<evidence type="ECO:0000256" key="1">
    <source>
        <dbReference type="ARBA" id="ARBA00022741"/>
    </source>
</evidence>
<dbReference type="Proteomes" id="UP001359886">
    <property type="component" value="Unassembled WGS sequence"/>
</dbReference>
<gene>
    <name evidence="7" type="ORF">V3330_18535</name>
</gene>
<evidence type="ECO:0000256" key="3">
    <source>
        <dbReference type="ARBA" id="ARBA00022840"/>
    </source>
</evidence>
<dbReference type="Pfam" id="PF13307">
    <property type="entry name" value="Helicase_C_2"/>
    <property type="match status" value="1"/>
</dbReference>
<accession>A0AAW9RHG5</accession>
<protein>
    <submittedName>
        <fullName evidence="7">ATP-dependent DNA helicase</fullName>
        <ecNumber evidence="7">3.6.4.12</ecNumber>
    </submittedName>
</protein>
<dbReference type="PANTHER" id="PTHR11472:SF34">
    <property type="entry name" value="REGULATOR OF TELOMERE ELONGATION HELICASE 1"/>
    <property type="match status" value="1"/>
</dbReference>